<evidence type="ECO:0000313" key="4">
    <source>
        <dbReference type="EMBL" id="CAF3716457.1"/>
    </source>
</evidence>
<evidence type="ECO:0008006" key="7">
    <source>
        <dbReference type="Google" id="ProtNLM"/>
    </source>
</evidence>
<dbReference type="AlphaFoldDB" id="A0A814CGN6"/>
<gene>
    <name evidence="2" type="ORF">GPM918_LOCUS10647</name>
    <name evidence="3" type="ORF">OVA965_LOCUS39852</name>
    <name evidence="4" type="ORF">SRO942_LOCUS10648</name>
    <name evidence="5" type="ORF">TMI583_LOCUS41225</name>
</gene>
<protein>
    <recommendedName>
        <fullName evidence="7">Sjoegren syndrome nuclear autoantigen 1</fullName>
    </recommendedName>
</protein>
<dbReference type="InterPro" id="IPR033362">
    <property type="entry name" value="SSNA1_fam"/>
</dbReference>
<dbReference type="EMBL" id="CAJNOK010042068">
    <property type="protein sequence ID" value="CAF1561899.1"/>
    <property type="molecule type" value="Genomic_DNA"/>
</dbReference>
<sequence>MSQQGAALQNYNNELVKCIEDLCTKRDELQRQIMTEEEEKHKIENEVRQASERLSKINENLAKKITARTEFDRTISETEAAYMKILESSQTLLNVLKRESNSLRNKVDNDPHGLNA</sequence>
<dbReference type="GO" id="GO:0036064">
    <property type="term" value="C:ciliary basal body"/>
    <property type="evidence" value="ECO:0007669"/>
    <property type="project" value="TreeGrafter"/>
</dbReference>
<dbReference type="Proteomes" id="UP000663829">
    <property type="component" value="Unassembled WGS sequence"/>
</dbReference>
<comment type="caution">
    <text evidence="2">The sequence shown here is derived from an EMBL/GenBank/DDBJ whole genome shotgun (WGS) entry which is preliminary data.</text>
</comment>
<evidence type="ECO:0000313" key="5">
    <source>
        <dbReference type="EMBL" id="CAF4353971.1"/>
    </source>
</evidence>
<dbReference type="Proteomes" id="UP000682733">
    <property type="component" value="Unassembled WGS sequence"/>
</dbReference>
<dbReference type="EMBL" id="CAJOBC010002119">
    <property type="protein sequence ID" value="CAF3716457.1"/>
    <property type="molecule type" value="Genomic_DNA"/>
</dbReference>
<keyword evidence="1" id="KW-0175">Coiled coil</keyword>
<evidence type="ECO:0000313" key="6">
    <source>
        <dbReference type="Proteomes" id="UP000663829"/>
    </source>
</evidence>
<organism evidence="2 6">
    <name type="scientific">Didymodactylos carnosus</name>
    <dbReference type="NCBI Taxonomy" id="1234261"/>
    <lineage>
        <taxon>Eukaryota</taxon>
        <taxon>Metazoa</taxon>
        <taxon>Spiralia</taxon>
        <taxon>Gnathifera</taxon>
        <taxon>Rotifera</taxon>
        <taxon>Eurotatoria</taxon>
        <taxon>Bdelloidea</taxon>
        <taxon>Philodinida</taxon>
        <taxon>Philodinidae</taxon>
        <taxon>Didymodactylos</taxon>
    </lineage>
</organism>
<dbReference type="EMBL" id="CAJOBA010064710">
    <property type="protein sequence ID" value="CAF4353971.1"/>
    <property type="molecule type" value="Genomic_DNA"/>
</dbReference>
<evidence type="ECO:0000313" key="3">
    <source>
        <dbReference type="EMBL" id="CAF1561899.1"/>
    </source>
</evidence>
<dbReference type="PANTHER" id="PTHR28661:SF1">
    <property type="entry name" value="MICROTUBULE NUCLEATION FACTOR SSNA1"/>
    <property type="match status" value="1"/>
</dbReference>
<accession>A0A814CGN6</accession>
<dbReference type="PANTHER" id="PTHR28661">
    <property type="entry name" value="SJOEGREN SYNDROME NUCLEAR AUTOANTIGEN 1"/>
    <property type="match status" value="1"/>
</dbReference>
<reference evidence="2" key="1">
    <citation type="submission" date="2021-02" db="EMBL/GenBank/DDBJ databases">
        <authorList>
            <person name="Nowell W R."/>
        </authorList>
    </citation>
    <scope>NUCLEOTIDE SEQUENCE</scope>
</reference>
<evidence type="ECO:0000256" key="1">
    <source>
        <dbReference type="SAM" id="Coils"/>
    </source>
</evidence>
<name>A0A814CGN6_9BILA</name>
<feature type="coiled-coil region" evidence="1">
    <location>
        <begin position="12"/>
        <end position="60"/>
    </location>
</feature>
<keyword evidence="6" id="KW-1185">Reference proteome</keyword>
<dbReference type="Proteomes" id="UP000677228">
    <property type="component" value="Unassembled WGS sequence"/>
</dbReference>
<dbReference type="OrthoDB" id="295355at2759"/>
<dbReference type="EMBL" id="CAJNOQ010002119">
    <property type="protein sequence ID" value="CAF0939855.1"/>
    <property type="molecule type" value="Genomic_DNA"/>
</dbReference>
<dbReference type="GO" id="GO:0005813">
    <property type="term" value="C:centrosome"/>
    <property type="evidence" value="ECO:0007669"/>
    <property type="project" value="TreeGrafter"/>
</dbReference>
<proteinExistence type="predicted"/>
<dbReference type="Proteomes" id="UP000681722">
    <property type="component" value="Unassembled WGS sequence"/>
</dbReference>
<evidence type="ECO:0000313" key="2">
    <source>
        <dbReference type="EMBL" id="CAF0939855.1"/>
    </source>
</evidence>